<dbReference type="PROSITE" id="PS51898">
    <property type="entry name" value="TYR_RECOMBINASE"/>
    <property type="match status" value="1"/>
</dbReference>
<dbReference type="Gene3D" id="1.10.443.10">
    <property type="entry name" value="Intergrase catalytic core"/>
    <property type="match status" value="1"/>
</dbReference>
<accession>A0ABR6IPU3</accession>
<dbReference type="CDD" id="cd00397">
    <property type="entry name" value="DNA_BRE_C"/>
    <property type="match status" value="1"/>
</dbReference>
<feature type="domain" description="Tyr recombinase" evidence="3">
    <location>
        <begin position="1"/>
        <end position="96"/>
    </location>
</feature>
<dbReference type="Pfam" id="PF00589">
    <property type="entry name" value="Phage_integrase"/>
    <property type="match status" value="1"/>
</dbReference>
<gene>
    <name evidence="4" type="ORF">GGD56_003474</name>
</gene>
<dbReference type="RefSeq" id="WP_022716295.1">
    <property type="nucleotide sequence ID" value="NZ_JACIFX010000004.1"/>
</dbReference>
<evidence type="ECO:0000256" key="1">
    <source>
        <dbReference type="ARBA" id="ARBA00023172"/>
    </source>
</evidence>
<dbReference type="SUPFAM" id="SSF56349">
    <property type="entry name" value="DNA breaking-rejoining enzymes"/>
    <property type="match status" value="1"/>
</dbReference>
<dbReference type="InterPro" id="IPR011010">
    <property type="entry name" value="DNA_brk_join_enz"/>
</dbReference>
<dbReference type="EMBL" id="JACIFX010000004">
    <property type="protein sequence ID" value="MBB4229623.1"/>
    <property type="molecule type" value="Genomic_DNA"/>
</dbReference>
<evidence type="ECO:0000256" key="2">
    <source>
        <dbReference type="SAM" id="MobiDB-lite"/>
    </source>
</evidence>
<sequence>MTAPAATEIGRDAYLITSFGKPFVTEGLGNKMREWCNDAGLPHCSSHGLRKAAAVALAESGATASELMAIFGWTNLKTAQIYVEKANKRRTTANAFDRREQSSSEQNVSLLPPKNVSETNEGKGDE</sequence>
<evidence type="ECO:0000259" key="3">
    <source>
        <dbReference type="PROSITE" id="PS51898"/>
    </source>
</evidence>
<evidence type="ECO:0000313" key="5">
    <source>
        <dbReference type="Proteomes" id="UP000551353"/>
    </source>
</evidence>
<protein>
    <submittedName>
        <fullName evidence="4">Integrase</fullName>
    </submittedName>
</protein>
<reference evidence="4 5" key="1">
    <citation type="submission" date="2020-08" db="EMBL/GenBank/DDBJ databases">
        <title>Genomic Encyclopedia of Type Strains, Phase IV (KMG-V): Genome sequencing to study the core and pangenomes of soil and plant-associated prokaryotes.</title>
        <authorList>
            <person name="Whitman W."/>
        </authorList>
    </citation>
    <scope>NUCLEOTIDE SEQUENCE [LARGE SCALE GENOMIC DNA]</scope>
    <source>
        <strain evidence="4 5">SEMIA 4087</strain>
    </source>
</reference>
<organism evidence="4 5">
    <name type="scientific">Rhizobium mongolense</name>
    <dbReference type="NCBI Taxonomy" id="57676"/>
    <lineage>
        <taxon>Bacteria</taxon>
        <taxon>Pseudomonadati</taxon>
        <taxon>Pseudomonadota</taxon>
        <taxon>Alphaproteobacteria</taxon>
        <taxon>Hyphomicrobiales</taxon>
        <taxon>Rhizobiaceae</taxon>
        <taxon>Rhizobium/Agrobacterium group</taxon>
        <taxon>Rhizobium</taxon>
    </lineage>
</organism>
<dbReference type="Proteomes" id="UP000551353">
    <property type="component" value="Unassembled WGS sequence"/>
</dbReference>
<keyword evidence="1" id="KW-0233">DNA recombination</keyword>
<dbReference type="InterPro" id="IPR013762">
    <property type="entry name" value="Integrase-like_cat_sf"/>
</dbReference>
<keyword evidence="5" id="KW-1185">Reference proteome</keyword>
<proteinExistence type="predicted"/>
<comment type="caution">
    <text evidence="4">The sequence shown here is derived from an EMBL/GenBank/DDBJ whole genome shotgun (WGS) entry which is preliminary data.</text>
</comment>
<dbReference type="InterPro" id="IPR002104">
    <property type="entry name" value="Integrase_catalytic"/>
</dbReference>
<evidence type="ECO:0000313" key="4">
    <source>
        <dbReference type="EMBL" id="MBB4229623.1"/>
    </source>
</evidence>
<feature type="region of interest" description="Disordered" evidence="2">
    <location>
        <begin position="92"/>
        <end position="126"/>
    </location>
</feature>
<name>A0ABR6IPU3_9HYPH</name>